<dbReference type="EMBL" id="CP034206">
    <property type="protein sequence ID" value="QBZ58891.1"/>
    <property type="molecule type" value="Genomic_DNA"/>
</dbReference>
<gene>
    <name evidence="2" type="ORF">PoMZ_03849</name>
</gene>
<sequence>MGSTVEFGQRGKGSGQTPRPPVWSSKFQIQISSRTSGREWAIHATCAAVGTYLRSRSASSMRNEKERRRHLVCASLKAYVRTSCSESLCDTHTLTVHTVIILRLMEAGTCAAMAAAFDFV</sequence>
<proteinExistence type="predicted"/>
<dbReference type="AlphaFoldDB" id="A0A4P7NBQ3"/>
<evidence type="ECO:0000313" key="3">
    <source>
        <dbReference type="Proteomes" id="UP000294847"/>
    </source>
</evidence>
<name>A0A4P7NBQ3_PYROR</name>
<feature type="region of interest" description="Disordered" evidence="1">
    <location>
        <begin position="1"/>
        <end position="23"/>
    </location>
</feature>
<protein>
    <submittedName>
        <fullName evidence="2">Uncharacterized protein</fullName>
    </submittedName>
</protein>
<evidence type="ECO:0000313" key="2">
    <source>
        <dbReference type="EMBL" id="QBZ58891.1"/>
    </source>
</evidence>
<reference evidence="2 3" key="1">
    <citation type="journal article" date="2019" name="Mol. Biol. Evol.">
        <title>Blast fungal genomes show frequent chromosomal changes, gene gains and losses, and effector gene turnover.</title>
        <authorList>
            <person name="Gomez Luciano L.B."/>
            <person name="Jason Tsai I."/>
            <person name="Chuma I."/>
            <person name="Tosa Y."/>
            <person name="Chen Y.H."/>
            <person name="Li J.Y."/>
            <person name="Li M.Y."/>
            <person name="Jade Lu M.Y."/>
            <person name="Nakayashiki H."/>
            <person name="Li W.H."/>
        </authorList>
    </citation>
    <scope>NUCLEOTIDE SEQUENCE [LARGE SCALE GENOMIC DNA]</scope>
    <source>
        <strain evidence="2">MZ5-1-6</strain>
    </source>
</reference>
<organism evidence="2 3">
    <name type="scientific">Pyricularia oryzae</name>
    <name type="common">Rice blast fungus</name>
    <name type="synonym">Magnaporthe oryzae</name>
    <dbReference type="NCBI Taxonomy" id="318829"/>
    <lineage>
        <taxon>Eukaryota</taxon>
        <taxon>Fungi</taxon>
        <taxon>Dikarya</taxon>
        <taxon>Ascomycota</taxon>
        <taxon>Pezizomycotina</taxon>
        <taxon>Sordariomycetes</taxon>
        <taxon>Sordariomycetidae</taxon>
        <taxon>Magnaporthales</taxon>
        <taxon>Pyriculariaceae</taxon>
        <taxon>Pyricularia</taxon>
    </lineage>
</organism>
<dbReference type="Proteomes" id="UP000294847">
    <property type="component" value="Chromosome 3"/>
</dbReference>
<accession>A0A4P7NBQ3</accession>
<evidence type="ECO:0000256" key="1">
    <source>
        <dbReference type="SAM" id="MobiDB-lite"/>
    </source>
</evidence>